<keyword evidence="3" id="KW-1003">Cell membrane</keyword>
<evidence type="ECO:0000256" key="5">
    <source>
        <dbReference type="ARBA" id="ARBA00022960"/>
    </source>
</evidence>
<keyword evidence="4 8" id="KW-0812">Transmembrane</keyword>
<dbReference type="InterPro" id="IPR026034">
    <property type="entry name" value="MreD_proteobac"/>
</dbReference>
<name>A0A0F5K510_9BURK</name>
<reference evidence="9 10" key="1">
    <citation type="submission" date="2015-03" db="EMBL/GenBank/DDBJ databases">
        <title>Draft Genome Sequence of Burkholderia andropogonis type strain ICMP2807, isolated from Sorghum bicolor.</title>
        <authorList>
            <person name="Lopes-Santos L."/>
            <person name="Castro D.B."/>
            <person name="Ottoboni L.M."/>
            <person name="Park D."/>
            <person name="Weirc B.S."/>
            <person name="Destefano S.A."/>
        </authorList>
    </citation>
    <scope>NUCLEOTIDE SEQUENCE [LARGE SCALE GENOMIC DNA]</scope>
    <source>
        <strain evidence="9 10">ICMP2807</strain>
    </source>
</reference>
<dbReference type="EMBL" id="LAQU01000003">
    <property type="protein sequence ID" value="KKB64617.1"/>
    <property type="molecule type" value="Genomic_DNA"/>
</dbReference>
<dbReference type="NCBIfam" id="TIGR03426">
    <property type="entry name" value="shape_MreD"/>
    <property type="match status" value="1"/>
</dbReference>
<keyword evidence="5" id="KW-0133">Cell shape</keyword>
<evidence type="ECO:0000256" key="7">
    <source>
        <dbReference type="ARBA" id="ARBA00023136"/>
    </source>
</evidence>
<evidence type="ECO:0000256" key="2">
    <source>
        <dbReference type="ARBA" id="ARBA00007776"/>
    </source>
</evidence>
<comment type="similarity">
    <text evidence="2">Belongs to the MreD family.</text>
</comment>
<organism evidence="9 10">
    <name type="scientific">Robbsia andropogonis</name>
    <dbReference type="NCBI Taxonomy" id="28092"/>
    <lineage>
        <taxon>Bacteria</taxon>
        <taxon>Pseudomonadati</taxon>
        <taxon>Pseudomonadota</taxon>
        <taxon>Betaproteobacteria</taxon>
        <taxon>Burkholderiales</taxon>
        <taxon>Burkholderiaceae</taxon>
        <taxon>Robbsia</taxon>
    </lineage>
</organism>
<dbReference type="Pfam" id="PF04093">
    <property type="entry name" value="MreD"/>
    <property type="match status" value="1"/>
</dbReference>
<protein>
    <submittedName>
        <fullName evidence="9">Rod shape-determining protein MreD</fullName>
    </submittedName>
</protein>
<feature type="transmembrane region" description="Helical" evidence="8">
    <location>
        <begin position="52"/>
        <end position="68"/>
    </location>
</feature>
<feature type="transmembrane region" description="Helical" evidence="8">
    <location>
        <begin position="133"/>
        <end position="156"/>
    </location>
</feature>
<sequence length="170" mass="19085">MNPPQYILQPVRPWFIVMSLVVSLFLDMLPWGRLPGVPDFLALTLLYWNIRAPRRVGIGSAFLLGLLVDVNNTGLVGEHALAYTVMSYTAITLHRRILAYPLWSQTFYILPLLLGVELLPFIAHWVMTGELPAWGYLSNGLVGALIWPIVSILLIAPQKRAVDPDDTRPI</sequence>
<evidence type="ECO:0000256" key="4">
    <source>
        <dbReference type="ARBA" id="ARBA00022692"/>
    </source>
</evidence>
<evidence type="ECO:0000313" key="10">
    <source>
        <dbReference type="Proteomes" id="UP000033618"/>
    </source>
</evidence>
<evidence type="ECO:0000256" key="8">
    <source>
        <dbReference type="SAM" id="Phobius"/>
    </source>
</evidence>
<proteinExistence type="inferred from homology"/>
<evidence type="ECO:0000256" key="1">
    <source>
        <dbReference type="ARBA" id="ARBA00004651"/>
    </source>
</evidence>
<dbReference type="OrthoDB" id="5297408at2"/>
<dbReference type="PANTHER" id="PTHR37484">
    <property type="entry name" value="ROD SHAPE-DETERMINING PROTEIN MRED"/>
    <property type="match status" value="1"/>
</dbReference>
<dbReference type="GO" id="GO:0008360">
    <property type="term" value="P:regulation of cell shape"/>
    <property type="evidence" value="ECO:0007669"/>
    <property type="project" value="UniProtKB-KW"/>
</dbReference>
<dbReference type="PATRIC" id="fig|28092.6.peg.963"/>
<keyword evidence="6 8" id="KW-1133">Transmembrane helix</keyword>
<dbReference type="PIRSF" id="PIRSF018472">
    <property type="entry name" value="MreD_proteobac"/>
    <property type="match status" value="1"/>
</dbReference>
<feature type="transmembrane region" description="Helical" evidence="8">
    <location>
        <begin position="107"/>
        <end position="127"/>
    </location>
</feature>
<evidence type="ECO:0000313" key="9">
    <source>
        <dbReference type="EMBL" id="KKB64617.1"/>
    </source>
</evidence>
<feature type="transmembrane region" description="Helical" evidence="8">
    <location>
        <begin position="12"/>
        <end position="31"/>
    </location>
</feature>
<comment type="caution">
    <text evidence="9">The sequence shown here is derived from an EMBL/GenBank/DDBJ whole genome shotgun (WGS) entry which is preliminary data.</text>
</comment>
<keyword evidence="7 8" id="KW-0472">Membrane</keyword>
<keyword evidence="10" id="KW-1185">Reference proteome</keyword>
<gene>
    <name evidence="9" type="ORF">WM40_04075</name>
</gene>
<evidence type="ECO:0000256" key="6">
    <source>
        <dbReference type="ARBA" id="ARBA00022989"/>
    </source>
</evidence>
<dbReference type="RefSeq" id="WP_024903452.1">
    <property type="nucleotide sequence ID" value="NZ_CADFGU010000005.1"/>
</dbReference>
<evidence type="ECO:0000256" key="3">
    <source>
        <dbReference type="ARBA" id="ARBA00022475"/>
    </source>
</evidence>
<dbReference type="GO" id="GO:0005886">
    <property type="term" value="C:plasma membrane"/>
    <property type="evidence" value="ECO:0007669"/>
    <property type="project" value="UniProtKB-SubCell"/>
</dbReference>
<dbReference type="STRING" id="28092.WM40_04075"/>
<comment type="subcellular location">
    <subcellularLocation>
        <location evidence="1">Cell membrane</location>
        <topology evidence="1">Multi-pass membrane protein</topology>
    </subcellularLocation>
</comment>
<dbReference type="PANTHER" id="PTHR37484:SF1">
    <property type="entry name" value="ROD SHAPE-DETERMINING PROTEIN MRED"/>
    <property type="match status" value="1"/>
</dbReference>
<accession>A0A0F5K510</accession>
<dbReference type="AlphaFoldDB" id="A0A0F5K510"/>
<dbReference type="Proteomes" id="UP000033618">
    <property type="component" value="Unassembled WGS sequence"/>
</dbReference>
<dbReference type="InterPro" id="IPR007227">
    <property type="entry name" value="Cell_shape_determining_MreD"/>
</dbReference>